<proteinExistence type="predicted"/>
<protein>
    <submittedName>
        <fullName evidence="2">Uncharacterized protein</fullName>
    </submittedName>
</protein>
<dbReference type="EMBL" id="JYDU01000189">
    <property type="protein sequence ID" value="KRX89691.1"/>
    <property type="molecule type" value="Genomic_DNA"/>
</dbReference>
<organism evidence="2 3">
    <name type="scientific">Trichinella pseudospiralis</name>
    <name type="common">Parasitic roundworm</name>
    <dbReference type="NCBI Taxonomy" id="6337"/>
    <lineage>
        <taxon>Eukaryota</taxon>
        <taxon>Metazoa</taxon>
        <taxon>Ecdysozoa</taxon>
        <taxon>Nematoda</taxon>
        <taxon>Enoplea</taxon>
        <taxon>Dorylaimia</taxon>
        <taxon>Trichinellida</taxon>
        <taxon>Trichinellidae</taxon>
        <taxon>Trichinella</taxon>
    </lineage>
</organism>
<comment type="caution">
    <text evidence="2">The sequence shown here is derived from an EMBL/GenBank/DDBJ whole genome shotgun (WGS) entry which is preliminary data.</text>
</comment>
<evidence type="ECO:0000313" key="2">
    <source>
        <dbReference type="EMBL" id="KRX89701.1"/>
    </source>
</evidence>
<accession>A0A0V0XP77</accession>
<evidence type="ECO:0000313" key="1">
    <source>
        <dbReference type="EMBL" id="KRX89691.1"/>
    </source>
</evidence>
<reference evidence="2 3" key="1">
    <citation type="submission" date="2015-01" db="EMBL/GenBank/DDBJ databases">
        <title>Evolution of Trichinella species and genotypes.</title>
        <authorList>
            <person name="Korhonen P.K."/>
            <person name="Edoardo P."/>
            <person name="Giuseppe L.R."/>
            <person name="Gasser R.B."/>
        </authorList>
    </citation>
    <scope>NUCLEOTIDE SEQUENCE [LARGE SCALE GENOMIC DNA]</scope>
    <source>
        <strain evidence="2">ISS141</strain>
    </source>
</reference>
<dbReference type="EMBL" id="JYDU01000189">
    <property type="protein sequence ID" value="KRX89701.1"/>
    <property type="molecule type" value="Genomic_DNA"/>
</dbReference>
<dbReference type="Proteomes" id="UP000054815">
    <property type="component" value="Unassembled WGS sequence"/>
</dbReference>
<dbReference type="AlphaFoldDB" id="A0A0V0XP77"/>
<sequence>MTRQPSCKLHEMQNQIRYSEISCCLCLVFGGRHLGTLDDHRPVLGKTDKAYIQGARLSKDHIDCRLRNFCLLANILIGN</sequence>
<gene>
    <name evidence="2" type="ORF">T4E_1881</name>
    <name evidence="1" type="ORF">T4E_6819</name>
</gene>
<name>A0A0V0XP77_TRIPS</name>
<evidence type="ECO:0000313" key="3">
    <source>
        <dbReference type="Proteomes" id="UP000054815"/>
    </source>
</evidence>